<accession>B8B126</accession>
<gene>
    <name evidence="1" type="ORF">OsI_22700</name>
</gene>
<evidence type="ECO:0000313" key="1">
    <source>
        <dbReference type="EMBL" id="EEC80476.1"/>
    </source>
</evidence>
<organism evidence="1 2">
    <name type="scientific">Oryza sativa subsp. indica</name>
    <name type="common">Rice</name>
    <dbReference type="NCBI Taxonomy" id="39946"/>
    <lineage>
        <taxon>Eukaryota</taxon>
        <taxon>Viridiplantae</taxon>
        <taxon>Streptophyta</taxon>
        <taxon>Embryophyta</taxon>
        <taxon>Tracheophyta</taxon>
        <taxon>Spermatophyta</taxon>
        <taxon>Magnoliopsida</taxon>
        <taxon>Liliopsida</taxon>
        <taxon>Poales</taxon>
        <taxon>Poaceae</taxon>
        <taxon>BOP clade</taxon>
        <taxon>Oryzoideae</taxon>
        <taxon>Oryzeae</taxon>
        <taxon>Oryzinae</taxon>
        <taxon>Oryza</taxon>
        <taxon>Oryza sativa</taxon>
    </lineage>
</organism>
<dbReference type="EMBL" id="CM000131">
    <property type="protein sequence ID" value="EEC80476.1"/>
    <property type="molecule type" value="Genomic_DNA"/>
</dbReference>
<evidence type="ECO:0000313" key="2">
    <source>
        <dbReference type="Proteomes" id="UP000007015"/>
    </source>
</evidence>
<proteinExistence type="predicted"/>
<dbReference type="AlphaFoldDB" id="B8B126"/>
<reference evidence="1 2" key="1">
    <citation type="journal article" date="2005" name="PLoS Biol.">
        <title>The genomes of Oryza sativa: a history of duplications.</title>
        <authorList>
            <person name="Yu J."/>
            <person name="Wang J."/>
            <person name="Lin W."/>
            <person name="Li S."/>
            <person name="Li H."/>
            <person name="Zhou J."/>
            <person name="Ni P."/>
            <person name="Dong W."/>
            <person name="Hu S."/>
            <person name="Zeng C."/>
            <person name="Zhang J."/>
            <person name="Zhang Y."/>
            <person name="Li R."/>
            <person name="Xu Z."/>
            <person name="Li S."/>
            <person name="Li X."/>
            <person name="Zheng H."/>
            <person name="Cong L."/>
            <person name="Lin L."/>
            <person name="Yin J."/>
            <person name="Geng J."/>
            <person name="Li G."/>
            <person name="Shi J."/>
            <person name="Liu J."/>
            <person name="Lv H."/>
            <person name="Li J."/>
            <person name="Wang J."/>
            <person name="Deng Y."/>
            <person name="Ran L."/>
            <person name="Shi X."/>
            <person name="Wang X."/>
            <person name="Wu Q."/>
            <person name="Li C."/>
            <person name="Ren X."/>
            <person name="Wang J."/>
            <person name="Wang X."/>
            <person name="Li D."/>
            <person name="Liu D."/>
            <person name="Zhang X."/>
            <person name="Ji Z."/>
            <person name="Zhao W."/>
            <person name="Sun Y."/>
            <person name="Zhang Z."/>
            <person name="Bao J."/>
            <person name="Han Y."/>
            <person name="Dong L."/>
            <person name="Ji J."/>
            <person name="Chen P."/>
            <person name="Wu S."/>
            <person name="Liu J."/>
            <person name="Xiao Y."/>
            <person name="Bu D."/>
            <person name="Tan J."/>
            <person name="Yang L."/>
            <person name="Ye C."/>
            <person name="Zhang J."/>
            <person name="Xu J."/>
            <person name="Zhou Y."/>
            <person name="Yu Y."/>
            <person name="Zhang B."/>
            <person name="Zhuang S."/>
            <person name="Wei H."/>
            <person name="Liu B."/>
            <person name="Lei M."/>
            <person name="Yu H."/>
            <person name="Li Y."/>
            <person name="Xu H."/>
            <person name="Wei S."/>
            <person name="He X."/>
            <person name="Fang L."/>
            <person name="Zhang Z."/>
            <person name="Zhang Y."/>
            <person name="Huang X."/>
            <person name="Su Z."/>
            <person name="Tong W."/>
            <person name="Li J."/>
            <person name="Tong Z."/>
            <person name="Li S."/>
            <person name="Ye J."/>
            <person name="Wang L."/>
            <person name="Fang L."/>
            <person name="Lei T."/>
            <person name="Chen C."/>
            <person name="Chen H."/>
            <person name="Xu Z."/>
            <person name="Li H."/>
            <person name="Huang H."/>
            <person name="Zhang F."/>
            <person name="Xu H."/>
            <person name="Li N."/>
            <person name="Zhao C."/>
            <person name="Li S."/>
            <person name="Dong L."/>
            <person name="Huang Y."/>
            <person name="Li L."/>
            <person name="Xi Y."/>
            <person name="Qi Q."/>
            <person name="Li W."/>
            <person name="Zhang B."/>
            <person name="Hu W."/>
            <person name="Zhang Y."/>
            <person name="Tian X."/>
            <person name="Jiao Y."/>
            <person name="Liang X."/>
            <person name="Jin J."/>
            <person name="Gao L."/>
            <person name="Zheng W."/>
            <person name="Hao B."/>
            <person name="Liu S."/>
            <person name="Wang W."/>
            <person name="Yuan L."/>
            <person name="Cao M."/>
            <person name="McDermott J."/>
            <person name="Samudrala R."/>
            <person name="Wang J."/>
            <person name="Wong G.K."/>
            <person name="Yang H."/>
        </authorList>
    </citation>
    <scope>NUCLEOTIDE SEQUENCE [LARGE SCALE GENOMIC DNA]</scope>
    <source>
        <strain evidence="2">cv. 93-11</strain>
    </source>
</reference>
<keyword evidence="2" id="KW-1185">Reference proteome</keyword>
<name>B8B126_ORYSI</name>
<dbReference type="HOGENOM" id="CLU_1819052_0_0_1"/>
<protein>
    <submittedName>
        <fullName evidence="1">Uncharacterized protein</fullName>
    </submittedName>
</protein>
<sequence length="142" mass="15137">MLPKRAKVPLAAHGDEAEAVMVGQQRGDDLARSVRRFDQPGGRDTRARACSPGDLVHHAGGEVLVGARVHQVEQPRQRQRQQQMLPKRAKVPLAAHGDEAEAVMVGQQRGDDLARSVRRFDQPGGGSAAAVAAAAVADCCFC</sequence>
<dbReference type="Proteomes" id="UP000007015">
    <property type="component" value="Chromosome 6"/>
</dbReference>
<dbReference type="Gramene" id="BGIOSGA021367-TA">
    <property type="protein sequence ID" value="BGIOSGA021367-PA"/>
    <property type="gene ID" value="BGIOSGA021367"/>
</dbReference>